<reference evidence="3" key="1">
    <citation type="submission" date="2022-12" db="EMBL/GenBank/DDBJ databases">
        <authorList>
            <person name="Voronina O.L."/>
            <person name="Kunda M.S."/>
            <person name="Ryzhova N."/>
            <person name="Aksenova E.I."/>
        </authorList>
    </citation>
    <scope>NUCLEOTIDE SEQUENCE</scope>
    <source>
        <strain evidence="3">SCCH136:Ach223948</strain>
    </source>
</reference>
<dbReference type="Pfam" id="PF01497">
    <property type="entry name" value="Peripla_BP_2"/>
    <property type="match status" value="1"/>
</dbReference>
<comment type="caution">
    <text evidence="3">The sequence shown here is derived from an EMBL/GenBank/DDBJ whole genome shotgun (WGS) entry which is preliminary data.</text>
</comment>
<dbReference type="Gene3D" id="1.20.58.2180">
    <property type="match status" value="1"/>
</dbReference>
<dbReference type="InterPro" id="IPR050902">
    <property type="entry name" value="ABC_Transporter_SBP"/>
</dbReference>
<dbReference type="AlphaFoldDB" id="A0A9W5AH09"/>
<feature type="chain" id="PRO_5040983575" evidence="1">
    <location>
        <begin position="47"/>
        <end position="382"/>
    </location>
</feature>
<dbReference type="PROSITE" id="PS50983">
    <property type="entry name" value="FE_B12_PBP"/>
    <property type="match status" value="1"/>
</dbReference>
<accession>A0A9W5AH09</accession>
<proteinExistence type="predicted"/>
<evidence type="ECO:0000313" key="3">
    <source>
        <dbReference type="EMBL" id="MCZ8404611.1"/>
    </source>
</evidence>
<dbReference type="InterPro" id="IPR002491">
    <property type="entry name" value="ABC_transptr_periplasmic_BD"/>
</dbReference>
<evidence type="ECO:0000313" key="4">
    <source>
        <dbReference type="Proteomes" id="UP001141992"/>
    </source>
</evidence>
<dbReference type="PANTHER" id="PTHR30535:SF34">
    <property type="entry name" value="MOLYBDATE-BINDING PROTEIN MOLA"/>
    <property type="match status" value="1"/>
</dbReference>
<dbReference type="GO" id="GO:0071281">
    <property type="term" value="P:cellular response to iron ion"/>
    <property type="evidence" value="ECO:0007669"/>
    <property type="project" value="TreeGrafter"/>
</dbReference>
<dbReference type="Gene3D" id="3.40.50.1980">
    <property type="entry name" value="Nitrogenase molybdenum iron protein domain"/>
    <property type="match status" value="2"/>
</dbReference>
<name>A0A9W5AH09_ALCXX</name>
<feature type="signal peptide" evidence="1">
    <location>
        <begin position="1"/>
        <end position="46"/>
    </location>
</feature>
<evidence type="ECO:0000259" key="2">
    <source>
        <dbReference type="PROSITE" id="PS50983"/>
    </source>
</evidence>
<organism evidence="3 4">
    <name type="scientific">Alcaligenes xylosoxydans xylosoxydans</name>
    <name type="common">Achromobacter xylosoxidans</name>
    <dbReference type="NCBI Taxonomy" id="85698"/>
    <lineage>
        <taxon>Bacteria</taxon>
        <taxon>Pseudomonadati</taxon>
        <taxon>Pseudomonadota</taxon>
        <taxon>Betaproteobacteria</taxon>
        <taxon>Burkholderiales</taxon>
        <taxon>Alcaligenaceae</taxon>
        <taxon>Achromobacter</taxon>
    </lineage>
</organism>
<gene>
    <name evidence="3" type="ORF">O9570_24340</name>
</gene>
<dbReference type="RefSeq" id="WP_242612035.1">
    <property type="nucleotide sequence ID" value="NZ_CYTI01000013.1"/>
</dbReference>
<dbReference type="Proteomes" id="UP001141992">
    <property type="component" value="Unassembled WGS sequence"/>
</dbReference>
<feature type="domain" description="Fe/B12 periplasmic-binding" evidence="2">
    <location>
        <begin position="68"/>
        <end position="337"/>
    </location>
</feature>
<dbReference type="EMBL" id="JAPZVI010000026">
    <property type="protein sequence ID" value="MCZ8404611.1"/>
    <property type="molecule type" value="Genomic_DNA"/>
</dbReference>
<evidence type="ECO:0000256" key="1">
    <source>
        <dbReference type="SAM" id="SignalP"/>
    </source>
</evidence>
<protein>
    <submittedName>
        <fullName evidence="3">ABC transporter substrate-binding protein</fullName>
    </submittedName>
</protein>
<sequence>MIPVQDAATVKEYKTWTAPQPRRLKSHSIALSALLAALSLPSAVLAQAPLQFTDMLGNPVAQAAPSTRAVSLPMPGGTLLMSLDGGSSRHLAGMHPDSYARMAAPVPSRLFPHMEGVRSDITRSGFVPNVETLLRIQPDMVWQWGHMGDDLIAPLRNAGLPVAALLYGTEVRTREWIRLMGHSLGQDARAARQLAWRDDVRARILAVTGGLRADERPGVLYLSRYRPQLRTSGAGSSFDDDIQLTGGRNVAAAVVGTGQSVGIEQIMAWAPDVILLNNFESGLTPAMIYADPLFADIPAVRSHRVYMIPAGGYIWDPPSQESPLYWQWLSQLLHPKRFDWPLRERIAQAYAWLYGYDIDAADIDKVLRMRLNHGAAGYDCLR</sequence>
<keyword evidence="1" id="KW-0732">Signal</keyword>
<dbReference type="PANTHER" id="PTHR30535">
    <property type="entry name" value="VITAMIN B12-BINDING PROTEIN"/>
    <property type="match status" value="1"/>
</dbReference>
<dbReference type="SUPFAM" id="SSF53807">
    <property type="entry name" value="Helical backbone' metal receptor"/>
    <property type="match status" value="1"/>
</dbReference>